<evidence type="ECO:0000313" key="3">
    <source>
        <dbReference type="EMBL" id="QJQ02246.1"/>
    </source>
</evidence>
<name>A0A6M3ZUJ8_9BURK</name>
<dbReference type="InterPro" id="IPR043143">
    <property type="entry name" value="Mal/L-sulf/L-lact_DH-like_NADP"/>
</dbReference>
<dbReference type="Gene3D" id="3.30.1370.60">
    <property type="entry name" value="Hypothetical oxidoreductase yiak, domain 2"/>
    <property type="match status" value="1"/>
</dbReference>
<evidence type="ECO:0000256" key="2">
    <source>
        <dbReference type="ARBA" id="ARBA00023002"/>
    </source>
</evidence>
<dbReference type="GO" id="GO:0016491">
    <property type="term" value="F:oxidoreductase activity"/>
    <property type="evidence" value="ECO:0007669"/>
    <property type="project" value="UniProtKB-KW"/>
</dbReference>
<dbReference type="Proteomes" id="UP000501648">
    <property type="component" value="Chromosome"/>
</dbReference>
<evidence type="ECO:0000256" key="1">
    <source>
        <dbReference type="ARBA" id="ARBA00006056"/>
    </source>
</evidence>
<comment type="similarity">
    <text evidence="1">Belongs to the LDH2/MDH2 oxidoreductase family.</text>
</comment>
<dbReference type="AlphaFoldDB" id="A0A6M3ZUJ8"/>
<gene>
    <name evidence="3" type="ORF">C798_18995</name>
</gene>
<sequence length="357" mass="37536">MVLCMAAPERFSAQALRQFATSLLQQAGLDADKADSVAATLVDGDLLGHDTHGLALLAPYVKELEKGTMTRTGEPEVLSERAAALAWDGRRLPGPWLVHRGIDALIPKARDYGTASLTIHHSHHIACLAAYLLRATQEGFMMILASSDPAVQSVAPFGGTQAVFTPNPIAAGIPTSATPFLVDISASITTNGMSNRLHKAGQQFEEEWLIDGQGHPSRDPAVLTATPPGTILPLGGLSAGHKGFGLALLIEALTGGLSGFGRADPPAGWGATVFLSLYDPSAFGGEQDFKRQMDHIAQACRHNAPRPGVGQVRMPGDRALQRRAEQLEQGVALHPTIAPMLREAAASHGLAFPAALG</sequence>
<dbReference type="PANTHER" id="PTHR11091">
    <property type="entry name" value="OXIDOREDUCTASE-RELATED"/>
    <property type="match status" value="1"/>
</dbReference>
<accession>A0A6M3ZUJ8</accession>
<dbReference type="Pfam" id="PF02615">
    <property type="entry name" value="Ldh_2"/>
    <property type="match status" value="1"/>
</dbReference>
<dbReference type="EMBL" id="CP008956">
    <property type="protein sequence ID" value="QJQ02246.1"/>
    <property type="molecule type" value="Genomic_DNA"/>
</dbReference>
<protein>
    <submittedName>
        <fullName evidence="3">Lactate dehydrogenase</fullName>
    </submittedName>
</protein>
<evidence type="ECO:0000313" key="4">
    <source>
        <dbReference type="Proteomes" id="UP000501648"/>
    </source>
</evidence>
<dbReference type="InterPro" id="IPR003767">
    <property type="entry name" value="Malate/L-lactate_DH-like"/>
</dbReference>
<proteinExistence type="inferred from homology"/>
<reference evidence="3 4" key="1">
    <citation type="journal article" date="2012" name="J. Bacteriol.">
        <title>Genome sequence of the pathogenic Herbaspirillum seropedicae strain Os34, isolated from rice roots.</title>
        <authorList>
            <person name="Ye W."/>
            <person name="Ye S."/>
            <person name="Liu J."/>
            <person name="Chang S."/>
            <person name="Chen M."/>
            <person name="Zhu B."/>
            <person name="Guo L."/>
            <person name="An Q."/>
        </authorList>
    </citation>
    <scope>NUCLEOTIDE SEQUENCE [LARGE SCALE GENOMIC DNA]</scope>
    <source>
        <strain evidence="3 4">Os34</strain>
    </source>
</reference>
<dbReference type="InterPro" id="IPR043144">
    <property type="entry name" value="Mal/L-sulf/L-lact_DH-like_ah"/>
</dbReference>
<dbReference type="SUPFAM" id="SSF89733">
    <property type="entry name" value="L-sulfolactate dehydrogenase-like"/>
    <property type="match status" value="1"/>
</dbReference>
<dbReference type="PANTHER" id="PTHR11091:SF0">
    <property type="entry name" value="MALATE DEHYDROGENASE"/>
    <property type="match status" value="1"/>
</dbReference>
<dbReference type="Gene3D" id="1.10.1530.10">
    <property type="match status" value="1"/>
</dbReference>
<dbReference type="InterPro" id="IPR036111">
    <property type="entry name" value="Mal/L-sulfo/L-lacto_DH-like_sf"/>
</dbReference>
<organism evidence="3 4">
    <name type="scientific">Herbaspirillum rubrisubalbicans Os34</name>
    <dbReference type="NCBI Taxonomy" id="1235827"/>
    <lineage>
        <taxon>Bacteria</taxon>
        <taxon>Pseudomonadati</taxon>
        <taxon>Pseudomonadota</taxon>
        <taxon>Betaproteobacteria</taxon>
        <taxon>Burkholderiales</taxon>
        <taxon>Oxalobacteraceae</taxon>
        <taxon>Herbaspirillum</taxon>
    </lineage>
</organism>
<keyword evidence="2" id="KW-0560">Oxidoreductase</keyword>